<sequence>MTNSPLLAIPSSSLSTMNTIKLELSSRINKLSFKLKTWNPDFNLLQLCLKFFIMLEIFSNLFGSKFASCEPGCCCCESLPFCGICFCSVSVSVSLVFDDITRNVDFSKRMISLASNKPSNFVRCVS</sequence>
<dbReference type="EMBL" id="JAEUBG010002357">
    <property type="protein sequence ID" value="KAH3684694.1"/>
    <property type="molecule type" value="Genomic_DNA"/>
</dbReference>
<evidence type="ECO:0000313" key="1">
    <source>
        <dbReference type="EMBL" id="KAH3684694.1"/>
    </source>
</evidence>
<accession>A0A9P8TN06</accession>
<reference evidence="1" key="1">
    <citation type="journal article" date="2021" name="Open Biol.">
        <title>Shared evolutionary footprints suggest mitochondrial oxidative damage underlies multiple complex I losses in fungi.</title>
        <authorList>
            <person name="Schikora-Tamarit M.A."/>
            <person name="Marcet-Houben M."/>
            <person name="Nosek J."/>
            <person name="Gabaldon T."/>
        </authorList>
    </citation>
    <scope>NUCLEOTIDE SEQUENCE</scope>
    <source>
        <strain evidence="1">CBS2887</strain>
    </source>
</reference>
<gene>
    <name evidence="1" type="ORF">WICPIJ_004329</name>
</gene>
<evidence type="ECO:0000313" key="2">
    <source>
        <dbReference type="Proteomes" id="UP000774326"/>
    </source>
</evidence>
<protein>
    <submittedName>
        <fullName evidence="1">Uncharacterized protein</fullName>
    </submittedName>
</protein>
<keyword evidence="2" id="KW-1185">Reference proteome</keyword>
<proteinExistence type="predicted"/>
<reference evidence="1" key="2">
    <citation type="submission" date="2021-01" db="EMBL/GenBank/DDBJ databases">
        <authorList>
            <person name="Schikora-Tamarit M.A."/>
        </authorList>
    </citation>
    <scope>NUCLEOTIDE SEQUENCE</scope>
    <source>
        <strain evidence="1">CBS2887</strain>
    </source>
</reference>
<name>A0A9P8TN06_WICPI</name>
<organism evidence="1 2">
    <name type="scientific">Wickerhamomyces pijperi</name>
    <name type="common">Yeast</name>
    <name type="synonym">Pichia pijperi</name>
    <dbReference type="NCBI Taxonomy" id="599730"/>
    <lineage>
        <taxon>Eukaryota</taxon>
        <taxon>Fungi</taxon>
        <taxon>Dikarya</taxon>
        <taxon>Ascomycota</taxon>
        <taxon>Saccharomycotina</taxon>
        <taxon>Saccharomycetes</taxon>
        <taxon>Phaffomycetales</taxon>
        <taxon>Wickerhamomycetaceae</taxon>
        <taxon>Wickerhamomyces</taxon>
    </lineage>
</organism>
<dbReference type="Proteomes" id="UP000774326">
    <property type="component" value="Unassembled WGS sequence"/>
</dbReference>
<dbReference type="AlphaFoldDB" id="A0A9P8TN06"/>
<comment type="caution">
    <text evidence="1">The sequence shown here is derived from an EMBL/GenBank/DDBJ whole genome shotgun (WGS) entry which is preliminary data.</text>
</comment>